<evidence type="ECO:0000256" key="5">
    <source>
        <dbReference type="ARBA" id="ARBA00023002"/>
    </source>
</evidence>
<dbReference type="PROSITE" id="PS00059">
    <property type="entry name" value="ADH_ZINC"/>
    <property type="match status" value="1"/>
</dbReference>
<feature type="domain" description="Enoyl reductase (ER)" evidence="8">
    <location>
        <begin position="25"/>
        <end position="376"/>
    </location>
</feature>
<evidence type="ECO:0000256" key="7">
    <source>
        <dbReference type="RuleBase" id="RU361277"/>
    </source>
</evidence>
<evidence type="ECO:0000256" key="6">
    <source>
        <dbReference type="ARBA" id="ARBA00023027"/>
    </source>
</evidence>
<dbReference type="AlphaFoldDB" id="A0A0D1E5I2"/>
<dbReference type="OMA" id="MQNSCAP"/>
<dbReference type="SMART" id="SM00829">
    <property type="entry name" value="PKS_ER"/>
    <property type="match status" value="1"/>
</dbReference>
<comment type="cofactor">
    <cofactor evidence="1 7">
        <name>Zn(2+)</name>
        <dbReference type="ChEBI" id="CHEBI:29105"/>
    </cofactor>
</comment>
<protein>
    <submittedName>
        <fullName evidence="9">Xylitol dehydrogenase</fullName>
    </submittedName>
</protein>
<dbReference type="InterPro" id="IPR013154">
    <property type="entry name" value="ADH-like_N"/>
</dbReference>
<dbReference type="EMBL" id="CM003144">
    <property type="protein sequence ID" value="KIS69615.1"/>
    <property type="molecule type" value="Genomic_DNA"/>
</dbReference>
<keyword evidence="5" id="KW-0560">Oxidoreductase</keyword>
<reference evidence="9 10" key="1">
    <citation type="journal article" date="2006" name="Nature">
        <title>Insights from the genome of the biotrophic fungal plant pathogen Ustilago maydis.</title>
        <authorList>
            <person name="Kamper J."/>
            <person name="Kahmann R."/>
            <person name="Bolker M."/>
            <person name="Ma L.J."/>
            <person name="Brefort T."/>
            <person name="Saville B.J."/>
            <person name="Banuett F."/>
            <person name="Kronstad J.W."/>
            <person name="Gold S.E."/>
            <person name="Muller O."/>
            <person name="Perlin M.H."/>
            <person name="Wosten H.A."/>
            <person name="de Vries R."/>
            <person name="Ruiz-Herrera J."/>
            <person name="Reynaga-Pena C.G."/>
            <person name="Snetselaar K."/>
            <person name="McCann M."/>
            <person name="Perez-Martin J."/>
            <person name="Feldbrugge M."/>
            <person name="Basse C.W."/>
            <person name="Steinberg G."/>
            <person name="Ibeas J.I."/>
            <person name="Holloman W."/>
            <person name="Guzman P."/>
            <person name="Farman M."/>
            <person name="Stajich J.E."/>
            <person name="Sentandreu R."/>
            <person name="Gonzalez-Prieto J.M."/>
            <person name="Kennell J.C."/>
            <person name="Molina L."/>
            <person name="Schirawski J."/>
            <person name="Mendoza-Mendoza A."/>
            <person name="Greilinger D."/>
            <person name="Munch K."/>
            <person name="Rossel N."/>
            <person name="Scherer M."/>
            <person name="Vranes M."/>
            <person name="Ladendorf O."/>
            <person name="Vincon V."/>
            <person name="Fuchs U."/>
            <person name="Sandrock B."/>
            <person name="Meng S."/>
            <person name="Ho E.C."/>
            <person name="Cahill M.J."/>
            <person name="Boyce K.J."/>
            <person name="Klose J."/>
            <person name="Klosterman S.J."/>
            <person name="Deelstra H.J."/>
            <person name="Ortiz-Castellanos L."/>
            <person name="Li W."/>
            <person name="Sanchez-Alonso P."/>
            <person name="Schreier P.H."/>
            <person name="Hauser-Hahn I."/>
            <person name="Vaupel M."/>
            <person name="Koopmann E."/>
            <person name="Friedrich G."/>
            <person name="Voss H."/>
            <person name="Schluter T."/>
            <person name="Margolis J."/>
            <person name="Platt D."/>
            <person name="Swimmer C."/>
            <person name="Gnirke A."/>
            <person name="Chen F."/>
            <person name="Vysotskaia V."/>
            <person name="Mannhaupt G."/>
            <person name="Guldener U."/>
            <person name="Munsterkotter M."/>
            <person name="Haase D."/>
            <person name="Oesterheld M."/>
            <person name="Mewes H.W."/>
            <person name="Mauceli E.W."/>
            <person name="DeCaprio D."/>
            <person name="Wade C.M."/>
            <person name="Butler J."/>
            <person name="Young S."/>
            <person name="Jaffe D.B."/>
            <person name="Calvo S."/>
            <person name="Nusbaum C."/>
            <person name="Galagan J."/>
            <person name="Birren B.W."/>
        </authorList>
    </citation>
    <scope>NUCLEOTIDE SEQUENCE [LARGE SCALE GENOMIC DNA]</scope>
    <source>
        <strain evidence="10">DSM 14603 / FGSC 9021 / UM521</strain>
    </source>
</reference>
<dbReference type="FunFam" id="3.40.50.720:FF:000068">
    <property type="entry name" value="Sorbitol dehydrogenase"/>
    <property type="match status" value="1"/>
</dbReference>
<evidence type="ECO:0000256" key="4">
    <source>
        <dbReference type="ARBA" id="ARBA00022833"/>
    </source>
</evidence>
<dbReference type="InterPro" id="IPR045306">
    <property type="entry name" value="SDH-like"/>
</dbReference>
<sequence length="387" mass="41679">MPGKVAPNNSLATEPAERNVSFVLQEIEKVSFEERPIVAPKPGQVQVNIRQTGLCASDCHYLHHGRIGDFVVRKPMVLGHESSGIVTAVGEGVTTHKVGDRVALEPGVPCRSCQVCLNGMYNQCAHLEFAATPPYDGTLCTYYNIQSSFAHHVPDHMSLEEASLMEPLSVAVYSAGMRGQVKAMENVLVFGAGPIGLLNAAVCKAYSAKRVVVVDVVESKLEFAKEWCATSTFKPSLPQEGETKAETAARNAQHLISSLGDDVAAREGFDLVLECTGAEPCINMGIQALRPQGRFVQVGMGRSEVEFPITRVCVKEINVTGSFRYGAGTYKTSINLVSTGAIDVTKMVTHRFLFKDAVKAFETTTKGVGEDGKTAIKVQISQGEGKQ</sequence>
<dbReference type="InParanoid" id="A0A0D1E5I2"/>
<dbReference type="InterPro" id="IPR020843">
    <property type="entry name" value="ER"/>
</dbReference>
<accession>A0A0D1E5I2</accession>
<dbReference type="Gene3D" id="3.40.50.720">
    <property type="entry name" value="NAD(P)-binding Rossmann-like Domain"/>
    <property type="match status" value="1"/>
</dbReference>
<keyword evidence="6" id="KW-0520">NAD</keyword>
<dbReference type="GO" id="GO:0008270">
    <property type="term" value="F:zinc ion binding"/>
    <property type="evidence" value="ECO:0007669"/>
    <property type="project" value="InterPro"/>
</dbReference>
<dbReference type="Gene3D" id="3.90.180.10">
    <property type="entry name" value="Medium-chain alcohol dehydrogenases, catalytic domain"/>
    <property type="match status" value="1"/>
</dbReference>
<dbReference type="SUPFAM" id="SSF51735">
    <property type="entry name" value="NAD(P)-binding Rossmann-fold domains"/>
    <property type="match status" value="1"/>
</dbReference>
<dbReference type="VEuPathDB" id="FungiDB:UMAG_02150"/>
<organism evidence="9 10">
    <name type="scientific">Mycosarcoma maydis</name>
    <name type="common">Corn smut fungus</name>
    <name type="synonym">Ustilago maydis</name>
    <dbReference type="NCBI Taxonomy" id="5270"/>
    <lineage>
        <taxon>Eukaryota</taxon>
        <taxon>Fungi</taxon>
        <taxon>Dikarya</taxon>
        <taxon>Basidiomycota</taxon>
        <taxon>Ustilaginomycotina</taxon>
        <taxon>Ustilaginomycetes</taxon>
        <taxon>Ustilaginales</taxon>
        <taxon>Ustilaginaceae</taxon>
        <taxon>Mycosarcoma</taxon>
    </lineage>
</organism>
<dbReference type="eggNOG" id="KOG0024">
    <property type="taxonomic scope" value="Eukaryota"/>
</dbReference>
<name>A0A0D1E5I2_MYCMD</name>
<evidence type="ECO:0000256" key="3">
    <source>
        <dbReference type="ARBA" id="ARBA00022723"/>
    </source>
</evidence>
<dbReference type="Proteomes" id="UP000000561">
    <property type="component" value="Chromosome 5"/>
</dbReference>
<keyword evidence="3 7" id="KW-0479">Metal-binding</keyword>
<dbReference type="RefSeq" id="XP_011388505.1">
    <property type="nucleotide sequence ID" value="XM_011390203.1"/>
</dbReference>
<dbReference type="PANTHER" id="PTHR43161:SF9">
    <property type="entry name" value="SORBITOL DEHYDROGENASE"/>
    <property type="match status" value="1"/>
</dbReference>
<comment type="similarity">
    <text evidence="2 7">Belongs to the zinc-containing alcohol dehydrogenase family.</text>
</comment>
<dbReference type="InterPro" id="IPR011032">
    <property type="entry name" value="GroES-like_sf"/>
</dbReference>
<dbReference type="KEGG" id="uma:UMAG_02150"/>
<dbReference type="GeneID" id="23562964"/>
<evidence type="ECO:0000313" key="10">
    <source>
        <dbReference type="Proteomes" id="UP000000561"/>
    </source>
</evidence>
<dbReference type="OrthoDB" id="2148442at2759"/>
<dbReference type="FunCoup" id="A0A0D1E5I2">
    <property type="interactions" value="86"/>
</dbReference>
<dbReference type="Pfam" id="PF08240">
    <property type="entry name" value="ADH_N"/>
    <property type="match status" value="1"/>
</dbReference>
<dbReference type="PANTHER" id="PTHR43161">
    <property type="entry name" value="SORBITOL DEHYDROGENASE"/>
    <property type="match status" value="1"/>
</dbReference>
<evidence type="ECO:0000256" key="1">
    <source>
        <dbReference type="ARBA" id="ARBA00001947"/>
    </source>
</evidence>
<dbReference type="SUPFAM" id="SSF50129">
    <property type="entry name" value="GroES-like"/>
    <property type="match status" value="1"/>
</dbReference>
<dbReference type="InterPro" id="IPR013149">
    <property type="entry name" value="ADH-like_C"/>
</dbReference>
<dbReference type="InterPro" id="IPR036291">
    <property type="entry name" value="NAD(P)-bd_dom_sf"/>
</dbReference>
<proteinExistence type="inferred from homology"/>
<dbReference type="InterPro" id="IPR002328">
    <property type="entry name" value="ADH_Zn_CS"/>
</dbReference>
<dbReference type="GO" id="GO:0006062">
    <property type="term" value="P:sorbitol catabolic process"/>
    <property type="evidence" value="ECO:0000318"/>
    <property type="project" value="GO_Central"/>
</dbReference>
<evidence type="ECO:0000259" key="8">
    <source>
        <dbReference type="SMART" id="SM00829"/>
    </source>
</evidence>
<keyword evidence="4 7" id="KW-0862">Zinc</keyword>
<dbReference type="GO" id="GO:0003939">
    <property type="term" value="F:L-iditol 2-dehydrogenase (NAD+) activity"/>
    <property type="evidence" value="ECO:0000318"/>
    <property type="project" value="GO_Central"/>
</dbReference>
<dbReference type="STRING" id="237631.A0A0D1E5I2"/>
<evidence type="ECO:0000313" key="9">
    <source>
        <dbReference type="EMBL" id="KIS69615.1"/>
    </source>
</evidence>
<dbReference type="CDD" id="cd05285">
    <property type="entry name" value="sorbitol_DH"/>
    <property type="match status" value="1"/>
</dbReference>
<evidence type="ECO:0000256" key="2">
    <source>
        <dbReference type="ARBA" id="ARBA00008072"/>
    </source>
</evidence>
<dbReference type="Pfam" id="PF00107">
    <property type="entry name" value="ADH_zinc_N"/>
    <property type="match status" value="1"/>
</dbReference>
<keyword evidence="10" id="KW-1185">Reference proteome</keyword>
<gene>
    <name evidence="9" type="ORF">UMAG_02150</name>
</gene>